<name>A0A174H2W9_9FIRM</name>
<evidence type="ECO:0000313" key="2">
    <source>
        <dbReference type="Proteomes" id="UP000095431"/>
    </source>
</evidence>
<dbReference type="Proteomes" id="UP000095431">
    <property type="component" value="Unassembled WGS sequence"/>
</dbReference>
<gene>
    <name evidence="1" type="ORF">ERS852478_03578</name>
</gene>
<proteinExistence type="predicted"/>
<reference evidence="1 2" key="1">
    <citation type="submission" date="2015-09" db="EMBL/GenBank/DDBJ databases">
        <authorList>
            <consortium name="Pathogen Informatics"/>
        </authorList>
    </citation>
    <scope>NUCLEOTIDE SEQUENCE [LARGE SCALE GENOMIC DNA]</scope>
    <source>
        <strain evidence="1 2">2789STDY5834863</strain>
    </source>
</reference>
<evidence type="ECO:0000313" key="1">
    <source>
        <dbReference type="EMBL" id="CUO68581.1"/>
    </source>
</evidence>
<dbReference type="EMBL" id="CYZN01000038">
    <property type="protein sequence ID" value="CUO68581.1"/>
    <property type="molecule type" value="Genomic_DNA"/>
</dbReference>
<protein>
    <recommendedName>
        <fullName evidence="3">DUF1064 domain-containing protein</fullName>
    </recommendedName>
</protein>
<accession>A0A174H2W9</accession>
<dbReference type="AlphaFoldDB" id="A0A174H2W9"/>
<organism evidence="1 2">
    <name type="scientific">Blautia wexlerae</name>
    <dbReference type="NCBI Taxonomy" id="418240"/>
    <lineage>
        <taxon>Bacteria</taxon>
        <taxon>Bacillati</taxon>
        <taxon>Bacillota</taxon>
        <taxon>Clostridia</taxon>
        <taxon>Lachnospirales</taxon>
        <taxon>Lachnospiraceae</taxon>
        <taxon>Blautia</taxon>
    </lineage>
</organism>
<dbReference type="RefSeq" id="WP_055201448.1">
    <property type="nucleotide sequence ID" value="NZ_BTHH01000008.1"/>
</dbReference>
<evidence type="ECO:0008006" key="3">
    <source>
        <dbReference type="Google" id="ProtNLM"/>
    </source>
</evidence>
<sequence length="115" mass="13561">MIKKNFKGRCRKWKLKKCKDVMRAYSDIQAAYAERLEKDDGVKEFQCNVLLDGLEEGEYTSDFLCVKADGDFMVRECVERKFLMKPRTVKLLDASRDYWLRHGVKDWGLVIDAEK</sequence>